<organism evidence="1">
    <name type="scientific">Podoviridae sp. ctpWp23</name>
    <dbReference type="NCBI Taxonomy" id="2825277"/>
    <lineage>
        <taxon>Viruses</taxon>
        <taxon>Duplodnaviria</taxon>
        <taxon>Heunggongvirae</taxon>
        <taxon>Uroviricota</taxon>
        <taxon>Caudoviricetes</taxon>
    </lineage>
</organism>
<protein>
    <submittedName>
        <fullName evidence="1">Uncharacterized protein</fullName>
    </submittedName>
</protein>
<proteinExistence type="predicted"/>
<reference evidence="1" key="1">
    <citation type="journal article" date="2021" name="Proc. Natl. Acad. Sci. U.S.A.">
        <title>A Catalog of Tens of Thousands of Viruses from Human Metagenomes Reveals Hidden Associations with Chronic Diseases.</title>
        <authorList>
            <person name="Tisza M.J."/>
            <person name="Buck C.B."/>
        </authorList>
    </citation>
    <scope>NUCLEOTIDE SEQUENCE</scope>
    <source>
        <strain evidence="1">CtpWp23</strain>
    </source>
</reference>
<evidence type="ECO:0000313" key="1">
    <source>
        <dbReference type="EMBL" id="DAF88068.1"/>
    </source>
</evidence>
<accession>A0A8S5U0T7</accession>
<sequence length="92" mass="10525">MKALTQYLTDEAKKARREFMQKVIALPFNPKIKAMPCNAGAKHPDIMLGNARLILLRHFNEMVSRLERKTDHSRAVLTAAQYGIFDINQLSQ</sequence>
<dbReference type="EMBL" id="BK015977">
    <property type="protein sequence ID" value="DAF88068.1"/>
    <property type="molecule type" value="Genomic_DNA"/>
</dbReference>
<name>A0A8S5U0T7_9CAUD</name>